<comment type="caution">
    <text evidence="3">The sequence shown here is derived from an EMBL/GenBank/DDBJ whole genome shotgun (WGS) entry which is preliminary data.</text>
</comment>
<keyword evidence="3" id="KW-0813">Transport</keyword>
<feature type="transmembrane region" description="Helical" evidence="1">
    <location>
        <begin position="141"/>
        <end position="162"/>
    </location>
</feature>
<keyword evidence="1" id="KW-0812">Transmembrane</keyword>
<sequence length="182" mass="19468">MTASRPRRTQGTRLRRRWVRPMVSVFAVIATYYAVPVEKEGGDLLTGVLFTLAGASVLGWAIAGQVRRHLVQGEDVGFPALVTLLSGVVAVFAMGYYSLALSRPGQMVGLETKTDSLYFTMQMLTTIGLGDVHAAGQVARVLALVQMVFDLVFVAAAGSLLAGSMRERMRKQGDAGPGPAPR</sequence>
<dbReference type="RefSeq" id="WP_221023447.1">
    <property type="nucleotide sequence ID" value="NZ_JAIEZQ010000001.1"/>
</dbReference>
<protein>
    <submittedName>
        <fullName evidence="3">Potassium channel family protein</fullName>
    </submittedName>
</protein>
<organism evidence="3 4">
    <name type="scientific">Nocardioides jiangsuensis</name>
    <dbReference type="NCBI Taxonomy" id="2866161"/>
    <lineage>
        <taxon>Bacteria</taxon>
        <taxon>Bacillati</taxon>
        <taxon>Actinomycetota</taxon>
        <taxon>Actinomycetes</taxon>
        <taxon>Propionibacteriales</taxon>
        <taxon>Nocardioidaceae</taxon>
        <taxon>Nocardioides</taxon>
    </lineage>
</organism>
<feature type="transmembrane region" description="Helical" evidence="1">
    <location>
        <begin position="76"/>
        <end position="97"/>
    </location>
</feature>
<keyword evidence="1" id="KW-1133">Transmembrane helix</keyword>
<feature type="domain" description="Potassium channel" evidence="2">
    <location>
        <begin position="88"/>
        <end position="160"/>
    </location>
</feature>
<feature type="transmembrane region" description="Helical" evidence="1">
    <location>
        <begin position="18"/>
        <end position="35"/>
    </location>
</feature>
<keyword evidence="1" id="KW-0472">Membrane</keyword>
<name>A0ABS7RF68_9ACTN</name>
<dbReference type="GO" id="GO:0034220">
    <property type="term" value="P:monoatomic ion transmembrane transport"/>
    <property type="evidence" value="ECO:0007669"/>
    <property type="project" value="UniProtKB-KW"/>
</dbReference>
<keyword evidence="3" id="KW-0407">Ion channel</keyword>
<dbReference type="Pfam" id="PF07885">
    <property type="entry name" value="Ion_trans_2"/>
    <property type="match status" value="1"/>
</dbReference>
<keyword evidence="3" id="KW-0406">Ion transport</keyword>
<evidence type="ECO:0000313" key="3">
    <source>
        <dbReference type="EMBL" id="MBY9073671.1"/>
    </source>
</evidence>
<dbReference type="Gene3D" id="1.10.287.70">
    <property type="match status" value="1"/>
</dbReference>
<accession>A0ABS7RF68</accession>
<reference evidence="3 4" key="1">
    <citation type="submission" date="2021-08" db="EMBL/GenBank/DDBJ databases">
        <title>Nocardioides bacterium WL0053 sp. nov., isolated from the sediment.</title>
        <authorList>
            <person name="Wang L."/>
            <person name="Zhang D."/>
            <person name="Zhang A."/>
        </authorList>
    </citation>
    <scope>NUCLEOTIDE SEQUENCE [LARGE SCALE GENOMIC DNA]</scope>
    <source>
        <strain evidence="3 4">WL0053</strain>
    </source>
</reference>
<evidence type="ECO:0000256" key="1">
    <source>
        <dbReference type="SAM" id="Phobius"/>
    </source>
</evidence>
<dbReference type="EMBL" id="JAIEZQ010000001">
    <property type="protein sequence ID" value="MBY9073671.1"/>
    <property type="molecule type" value="Genomic_DNA"/>
</dbReference>
<gene>
    <name evidence="3" type="ORF">K1X13_02440</name>
</gene>
<proteinExistence type="predicted"/>
<dbReference type="SUPFAM" id="SSF81324">
    <property type="entry name" value="Voltage-gated potassium channels"/>
    <property type="match status" value="1"/>
</dbReference>
<dbReference type="Proteomes" id="UP000754710">
    <property type="component" value="Unassembled WGS sequence"/>
</dbReference>
<dbReference type="InterPro" id="IPR013099">
    <property type="entry name" value="K_chnl_dom"/>
</dbReference>
<feature type="transmembrane region" description="Helical" evidence="1">
    <location>
        <begin position="47"/>
        <end position="64"/>
    </location>
</feature>
<keyword evidence="4" id="KW-1185">Reference proteome</keyword>
<evidence type="ECO:0000259" key="2">
    <source>
        <dbReference type="Pfam" id="PF07885"/>
    </source>
</evidence>
<evidence type="ECO:0000313" key="4">
    <source>
        <dbReference type="Proteomes" id="UP000754710"/>
    </source>
</evidence>